<dbReference type="PRINTS" id="PR00926">
    <property type="entry name" value="MITOCARRIER"/>
</dbReference>
<keyword evidence="7 8" id="KW-0472">Membrane</keyword>
<evidence type="ECO:0000256" key="6">
    <source>
        <dbReference type="ARBA" id="ARBA00022989"/>
    </source>
</evidence>
<feature type="repeat" description="Solcar" evidence="8">
    <location>
        <begin position="91"/>
        <end position="179"/>
    </location>
</feature>
<dbReference type="InterPro" id="IPR002067">
    <property type="entry name" value="MCP"/>
</dbReference>
<evidence type="ECO:0000256" key="2">
    <source>
        <dbReference type="ARBA" id="ARBA00006375"/>
    </source>
</evidence>
<gene>
    <name evidence="10" type="ORF">A3770_01p08940</name>
</gene>
<keyword evidence="3 9" id="KW-0813">Transport</keyword>
<evidence type="ECO:0000256" key="3">
    <source>
        <dbReference type="ARBA" id="ARBA00022448"/>
    </source>
</evidence>
<evidence type="ECO:0000256" key="8">
    <source>
        <dbReference type="PROSITE-ProRule" id="PRU00282"/>
    </source>
</evidence>
<reference evidence="10 11" key="1">
    <citation type="submission" date="2018-07" db="EMBL/GenBank/DDBJ databases">
        <title>The complete nuclear genome of the prasinophyte Chloropicon primus (CCMP1205).</title>
        <authorList>
            <person name="Pombert J.-F."/>
            <person name="Otis C."/>
            <person name="Turmel M."/>
            <person name="Lemieux C."/>
        </authorList>
    </citation>
    <scope>NUCLEOTIDE SEQUENCE [LARGE SCALE GENOMIC DNA]</scope>
    <source>
        <strain evidence="10 11">CCMP1205</strain>
    </source>
</reference>
<evidence type="ECO:0000256" key="9">
    <source>
        <dbReference type="RuleBase" id="RU000488"/>
    </source>
</evidence>
<dbReference type="GO" id="GO:0055085">
    <property type="term" value="P:transmembrane transport"/>
    <property type="evidence" value="ECO:0007669"/>
    <property type="project" value="InterPro"/>
</dbReference>
<dbReference type="Gene3D" id="1.50.40.10">
    <property type="entry name" value="Mitochondrial carrier domain"/>
    <property type="match status" value="2"/>
</dbReference>
<feature type="repeat" description="Solcar" evidence="8">
    <location>
        <begin position="293"/>
        <end position="379"/>
    </location>
</feature>
<evidence type="ECO:0000313" key="11">
    <source>
        <dbReference type="Proteomes" id="UP000316726"/>
    </source>
</evidence>
<evidence type="ECO:0000256" key="7">
    <source>
        <dbReference type="ARBA" id="ARBA00023136"/>
    </source>
</evidence>
<evidence type="ECO:0000256" key="5">
    <source>
        <dbReference type="ARBA" id="ARBA00022737"/>
    </source>
</evidence>
<comment type="similarity">
    <text evidence="2 9">Belongs to the mitochondrial carrier (TC 2.A.29) family.</text>
</comment>
<keyword evidence="11" id="KW-1185">Reference proteome</keyword>
<evidence type="ECO:0000256" key="1">
    <source>
        <dbReference type="ARBA" id="ARBA00004141"/>
    </source>
</evidence>
<evidence type="ECO:0000313" key="10">
    <source>
        <dbReference type="EMBL" id="QDZ18376.1"/>
    </source>
</evidence>
<proteinExistence type="inferred from homology"/>
<sequence length="400" mass="42743">MPRCRGVVASEGPACLLLDGGAATGLWEGSSGLGSTSVGSGARRSTVEATFVDGGRVVPGVLPPLGLRGGGARRVLDKKSRARGRGTVKLRRPKLDAVSGAAAGCLVSIFLHPVDTIKVLVQTEVALGMRSRNLFQICKQLLAKSGGPRRLYYGLAANLASTVPISAIYTSSYEAAKHALTRVLGDDRARPGRREGGGGKPVPWLGHCLAGAAASVCTSFVYTPSECVKNRVQAGLYTNSWSALYHIVAKEGPIQLYRAWPAVVLRNVPQSIVKFFAYEQLKLLVVRCRGRDPTTGEMLAIGGFAGASGALFSTPFDVVKTRMQTQVGKRAQMSLRKTMGSLVAREGVLGLYRGVVPRLFIYLSQGAIFFTTYEILRSGLYKLEEVDALRRSPDEIDAKS</sequence>
<dbReference type="SUPFAM" id="SSF103506">
    <property type="entry name" value="Mitochondrial carrier"/>
    <property type="match status" value="1"/>
</dbReference>
<keyword evidence="6" id="KW-1133">Transmembrane helix</keyword>
<dbReference type="GO" id="GO:0016020">
    <property type="term" value="C:membrane"/>
    <property type="evidence" value="ECO:0007669"/>
    <property type="project" value="UniProtKB-SubCell"/>
</dbReference>
<accession>A0A5B8MCX0</accession>
<dbReference type="AlphaFoldDB" id="A0A5B8MCX0"/>
<dbReference type="Pfam" id="PF00153">
    <property type="entry name" value="Mito_carr"/>
    <property type="match status" value="3"/>
</dbReference>
<protein>
    <submittedName>
        <fullName evidence="10">Mitochondrial carrier protein</fullName>
    </submittedName>
</protein>
<comment type="subcellular location">
    <subcellularLocation>
        <location evidence="1">Membrane</location>
        <topology evidence="1">Multi-pass membrane protein</topology>
    </subcellularLocation>
</comment>
<keyword evidence="4 8" id="KW-0812">Transmembrane</keyword>
<dbReference type="EMBL" id="CP031034">
    <property type="protein sequence ID" value="QDZ18376.1"/>
    <property type="molecule type" value="Genomic_DNA"/>
</dbReference>
<dbReference type="OrthoDB" id="10253709at2759"/>
<name>A0A5B8MCX0_9CHLO</name>
<dbReference type="PANTHER" id="PTHR45667">
    <property type="entry name" value="S-ADENOSYLMETHIONINE MITOCHONDRIAL CARRIER PROTEIN"/>
    <property type="match status" value="1"/>
</dbReference>
<organism evidence="10 11">
    <name type="scientific">Chloropicon primus</name>
    <dbReference type="NCBI Taxonomy" id="1764295"/>
    <lineage>
        <taxon>Eukaryota</taxon>
        <taxon>Viridiplantae</taxon>
        <taxon>Chlorophyta</taxon>
        <taxon>Chloropicophyceae</taxon>
        <taxon>Chloropicales</taxon>
        <taxon>Chloropicaceae</taxon>
        <taxon>Chloropicon</taxon>
    </lineage>
</organism>
<evidence type="ECO:0000256" key="4">
    <source>
        <dbReference type="ARBA" id="ARBA00022692"/>
    </source>
</evidence>
<dbReference type="InterPro" id="IPR018108">
    <property type="entry name" value="MCP_transmembrane"/>
</dbReference>
<dbReference type="InterPro" id="IPR023395">
    <property type="entry name" value="MCP_dom_sf"/>
</dbReference>
<dbReference type="Proteomes" id="UP000316726">
    <property type="component" value="Chromosome 1"/>
</dbReference>
<keyword evidence="5" id="KW-0677">Repeat</keyword>
<dbReference type="PROSITE" id="PS50920">
    <property type="entry name" value="SOLCAR"/>
    <property type="match status" value="3"/>
</dbReference>
<feature type="repeat" description="Solcar" evidence="8">
    <location>
        <begin position="202"/>
        <end position="284"/>
    </location>
</feature>